<dbReference type="OMA" id="PDHSVQW"/>
<dbReference type="EMBL" id="KE525239">
    <property type="protein sequence ID" value="KFB43266.1"/>
    <property type="molecule type" value="Genomic_DNA"/>
</dbReference>
<evidence type="ECO:0000256" key="8">
    <source>
        <dbReference type="ARBA" id="ARBA00023163"/>
    </source>
</evidence>
<dbReference type="Pfam" id="PF10155">
    <property type="entry name" value="CNOT11"/>
    <property type="match status" value="1"/>
</dbReference>
<dbReference type="Proteomes" id="UP000030765">
    <property type="component" value="Unassembled WGS sequence"/>
</dbReference>
<keyword evidence="7" id="KW-0943">RNA-mediated gene silencing</keyword>
<dbReference type="PANTHER" id="PTHR15975:SF0">
    <property type="entry name" value="CCR4-NOT TRANSCRIPTION COMPLEX SUBUNIT 11"/>
    <property type="match status" value="1"/>
</dbReference>
<dbReference type="PANTHER" id="PTHR15975">
    <property type="entry name" value="CCR4-NOT TRANSCRIPTION COMPLEX SUBUNIT 11"/>
    <property type="match status" value="1"/>
</dbReference>
<sequence length="569" mass="62252">MSSTSFNVGVGGETKPSSRVLKPPGGGHSDIFGSSDVRHNPPRPKNNQQNSSNMNAVMGTVDPNESLDSGKREVGSVAPSSGDASSPSAPQNGGGSPNGGAENKAAGSDAQRARVPPGGHSQGFCLLTGKNIDHQTFESISTIVQKRFTNAGNWFQVGSALALLLLEDDLSMPVHRLAAIYVLHDIRRREQAESPFFLFLARFLEPTNGLLVNSSPGHSLELKFIHLLLSNGDPEIEKKSPRLFCQTFGTMLPTTPAEIVYIQAKVTERLKELPLTVRSNIMNVIPAIQMMPGREQTHKNYTGAAVEELISAMTLHPSNPLTNALGPTFMSVAPPLLTCEEELIWLDLGSPSYHKPVYNSCSDAEPTPDKCLRTPLLQSFRQALSIADQQTLLTELEKDTQQTHLSCVTPEKLPNLIEYNPIIAIEILMKMLKTRHINAYLDEIVNMELSLHSMEVVNRLTTSVDLPAHFVHLYIVNSIATCSTIKDKYMQNRLVRLVCVFLQSLIRNKIIDVKQLYIEIEAFCIEFSRIREAAALYRLLKQLELDQGAPGSGVGGSGSASQPLKESGQ</sequence>
<reference evidence="11 13" key="1">
    <citation type="journal article" date="2014" name="BMC Genomics">
        <title>Genome sequence of Anopheles sinensis provides insight into genetics basis of mosquito competence for malaria parasites.</title>
        <authorList>
            <person name="Zhou D."/>
            <person name="Zhang D."/>
            <person name="Ding G."/>
            <person name="Shi L."/>
            <person name="Hou Q."/>
            <person name="Ye Y."/>
            <person name="Xu Y."/>
            <person name="Zhou H."/>
            <person name="Xiong C."/>
            <person name="Li S."/>
            <person name="Yu J."/>
            <person name="Hong S."/>
            <person name="Yu X."/>
            <person name="Zou P."/>
            <person name="Chen C."/>
            <person name="Chang X."/>
            <person name="Wang W."/>
            <person name="Lv Y."/>
            <person name="Sun Y."/>
            <person name="Ma L."/>
            <person name="Shen B."/>
            <person name="Zhu C."/>
        </authorList>
    </citation>
    <scope>NUCLEOTIDE SEQUENCE [LARGE SCALE GENOMIC DNA]</scope>
</reference>
<gene>
    <name evidence="11" type="ORF">ZHAS_00011048</name>
</gene>
<dbReference type="OrthoDB" id="10265389at2759"/>
<dbReference type="VEuPathDB" id="VectorBase:ASIS008157"/>
<dbReference type="GO" id="GO:0031047">
    <property type="term" value="P:regulatory ncRNA-mediated gene silencing"/>
    <property type="evidence" value="ECO:0007669"/>
    <property type="project" value="UniProtKB-KW"/>
</dbReference>
<feature type="region of interest" description="Disordered" evidence="10">
    <location>
        <begin position="1"/>
        <end position="122"/>
    </location>
</feature>
<dbReference type="GO" id="GO:0005737">
    <property type="term" value="C:cytoplasm"/>
    <property type="evidence" value="ECO:0007669"/>
    <property type="project" value="UniProtKB-SubCell"/>
</dbReference>
<dbReference type="GO" id="GO:0030014">
    <property type="term" value="C:CCR4-NOT complex"/>
    <property type="evidence" value="ECO:0007669"/>
    <property type="project" value="InterPro"/>
</dbReference>
<evidence type="ECO:0000313" key="12">
    <source>
        <dbReference type="EnsemblMetazoa" id="ASIC011048-PA"/>
    </source>
</evidence>
<reference evidence="12" key="2">
    <citation type="submission" date="2020-05" db="UniProtKB">
        <authorList>
            <consortium name="EnsemblMetazoa"/>
        </authorList>
    </citation>
    <scope>IDENTIFICATION</scope>
</reference>
<evidence type="ECO:0000313" key="13">
    <source>
        <dbReference type="Proteomes" id="UP000030765"/>
    </source>
</evidence>
<keyword evidence="8" id="KW-0804">Transcription</keyword>
<dbReference type="EMBL" id="ATLV01018616">
    <property type="status" value="NOT_ANNOTATED_CDS"/>
    <property type="molecule type" value="Genomic_DNA"/>
</dbReference>
<evidence type="ECO:0000313" key="11">
    <source>
        <dbReference type="EMBL" id="KFB43266.1"/>
    </source>
</evidence>
<dbReference type="EnsemblMetazoa" id="ASIC011048-RA">
    <property type="protein sequence ID" value="ASIC011048-PA"/>
    <property type="gene ID" value="ASIC011048"/>
</dbReference>
<evidence type="ECO:0000256" key="6">
    <source>
        <dbReference type="ARBA" id="ARBA00023015"/>
    </source>
</evidence>
<keyword evidence="13" id="KW-1185">Reference proteome</keyword>
<dbReference type="AlphaFoldDB" id="A0A084VZ72"/>
<evidence type="ECO:0000256" key="5">
    <source>
        <dbReference type="ARBA" id="ARBA00022490"/>
    </source>
</evidence>
<feature type="region of interest" description="Disordered" evidence="10">
    <location>
        <begin position="549"/>
        <end position="569"/>
    </location>
</feature>
<feature type="compositionally biased region" description="Low complexity" evidence="10">
    <location>
        <begin position="75"/>
        <end position="90"/>
    </location>
</feature>
<evidence type="ECO:0000256" key="10">
    <source>
        <dbReference type="SAM" id="MobiDB-lite"/>
    </source>
</evidence>
<evidence type="ECO:0000256" key="9">
    <source>
        <dbReference type="ARBA" id="ARBA00023242"/>
    </source>
</evidence>
<comment type="subcellular location">
    <subcellularLocation>
        <location evidence="2">Cytoplasm</location>
    </subcellularLocation>
    <subcellularLocation>
        <location evidence="1">Nucleus</location>
    </subcellularLocation>
</comment>
<dbReference type="STRING" id="74873.A0A084VZ72"/>
<name>A0A084VZ72_ANOSI</name>
<evidence type="ECO:0000256" key="7">
    <source>
        <dbReference type="ARBA" id="ARBA00023158"/>
    </source>
</evidence>
<accession>A0A084VZ72</accession>
<dbReference type="GO" id="GO:0005634">
    <property type="term" value="C:nucleus"/>
    <property type="evidence" value="ECO:0007669"/>
    <property type="project" value="UniProtKB-SubCell"/>
</dbReference>
<keyword evidence="9" id="KW-0539">Nucleus</keyword>
<keyword evidence="5" id="KW-0963">Cytoplasm</keyword>
<protein>
    <recommendedName>
        <fullName evidence="4">CCR4-NOT transcription complex subunit 11</fullName>
    </recommendedName>
</protein>
<feature type="compositionally biased region" description="Polar residues" evidence="10">
    <location>
        <begin position="45"/>
        <end position="55"/>
    </location>
</feature>
<evidence type="ECO:0000256" key="2">
    <source>
        <dbReference type="ARBA" id="ARBA00004496"/>
    </source>
</evidence>
<evidence type="ECO:0000256" key="1">
    <source>
        <dbReference type="ARBA" id="ARBA00004123"/>
    </source>
</evidence>
<keyword evidence="6" id="KW-0805">Transcription regulation</keyword>
<comment type="similarity">
    <text evidence="3">Belongs to the CNOT11 family.</text>
</comment>
<organism evidence="11">
    <name type="scientific">Anopheles sinensis</name>
    <name type="common">Mosquito</name>
    <dbReference type="NCBI Taxonomy" id="74873"/>
    <lineage>
        <taxon>Eukaryota</taxon>
        <taxon>Metazoa</taxon>
        <taxon>Ecdysozoa</taxon>
        <taxon>Arthropoda</taxon>
        <taxon>Hexapoda</taxon>
        <taxon>Insecta</taxon>
        <taxon>Pterygota</taxon>
        <taxon>Neoptera</taxon>
        <taxon>Endopterygota</taxon>
        <taxon>Diptera</taxon>
        <taxon>Nematocera</taxon>
        <taxon>Culicoidea</taxon>
        <taxon>Culicidae</taxon>
        <taxon>Anophelinae</taxon>
        <taxon>Anopheles</taxon>
    </lineage>
</organism>
<evidence type="ECO:0000256" key="3">
    <source>
        <dbReference type="ARBA" id="ARBA00008030"/>
    </source>
</evidence>
<proteinExistence type="inferred from homology"/>
<evidence type="ECO:0000256" key="4">
    <source>
        <dbReference type="ARBA" id="ARBA00014872"/>
    </source>
</evidence>
<dbReference type="InterPro" id="IPR019312">
    <property type="entry name" value="CNOT11"/>
</dbReference>
<dbReference type="VEuPathDB" id="VectorBase:ASIC011048"/>